<dbReference type="GO" id="GO:0005351">
    <property type="term" value="F:carbohydrate:proton symporter activity"/>
    <property type="evidence" value="ECO:0007669"/>
    <property type="project" value="TreeGrafter"/>
</dbReference>
<feature type="transmembrane region" description="Helical" evidence="10">
    <location>
        <begin position="72"/>
        <end position="92"/>
    </location>
</feature>
<dbReference type="eggNOG" id="KOG0254">
    <property type="taxonomic scope" value="Eukaryota"/>
</dbReference>
<dbReference type="InterPro" id="IPR005828">
    <property type="entry name" value="MFS_sugar_transport-like"/>
</dbReference>
<dbReference type="EMBL" id="KE007229">
    <property type="protein sequence ID" value="EOR01703.1"/>
    <property type="molecule type" value="Genomic_DNA"/>
</dbReference>
<evidence type="ECO:0000256" key="7">
    <source>
        <dbReference type="ARBA" id="ARBA00049119"/>
    </source>
</evidence>
<evidence type="ECO:0000313" key="13">
    <source>
        <dbReference type="Proteomes" id="UP000014064"/>
    </source>
</evidence>
<dbReference type="OrthoDB" id="6612291at2759"/>
<feature type="domain" description="Major facilitator superfamily (MFS) profile" evidence="11">
    <location>
        <begin position="23"/>
        <end position="464"/>
    </location>
</feature>
<evidence type="ECO:0000256" key="3">
    <source>
        <dbReference type="ARBA" id="ARBA00022448"/>
    </source>
</evidence>
<evidence type="ECO:0000256" key="1">
    <source>
        <dbReference type="ARBA" id="ARBA00004141"/>
    </source>
</evidence>
<keyword evidence="3 8" id="KW-0813">Transport</keyword>
<organism evidence="12 13">
    <name type="scientific">Wallemia ichthyophaga (strain EXF-994 / CBS 113033)</name>
    <dbReference type="NCBI Taxonomy" id="1299270"/>
    <lineage>
        <taxon>Eukaryota</taxon>
        <taxon>Fungi</taxon>
        <taxon>Dikarya</taxon>
        <taxon>Basidiomycota</taxon>
        <taxon>Wallemiomycotina</taxon>
        <taxon>Wallemiomycetes</taxon>
        <taxon>Wallemiales</taxon>
        <taxon>Wallemiaceae</taxon>
        <taxon>Wallemia</taxon>
    </lineage>
</organism>
<dbReference type="InterPro" id="IPR005829">
    <property type="entry name" value="Sugar_transporter_CS"/>
</dbReference>
<dbReference type="Pfam" id="PF00083">
    <property type="entry name" value="Sugar_tr"/>
    <property type="match status" value="1"/>
</dbReference>
<keyword evidence="12" id="KW-0762">Sugar transport</keyword>
<dbReference type="GO" id="GO:0016020">
    <property type="term" value="C:membrane"/>
    <property type="evidence" value="ECO:0007669"/>
    <property type="project" value="UniProtKB-SubCell"/>
</dbReference>
<dbReference type="Proteomes" id="UP000014064">
    <property type="component" value="Unassembled WGS sequence"/>
</dbReference>
<reference evidence="13" key="1">
    <citation type="journal article" date="2013" name="BMC Genomics">
        <title>Genome and transcriptome sequencing of the halophilic fungus Wallemia ichthyophaga: haloadaptations present and absent.</title>
        <authorList>
            <person name="Zajc J."/>
            <person name="Liu Y."/>
            <person name="Dai W."/>
            <person name="Yang Z."/>
            <person name="Hu J."/>
            <person name="Gostincar C."/>
            <person name="Gunde-Cimerman N."/>
        </authorList>
    </citation>
    <scope>NUCLEOTIDE SEQUENCE [LARGE SCALE GENOMIC DNA]</scope>
    <source>
        <strain evidence="13">EXF-994 / CBS 113033</strain>
    </source>
</reference>
<dbReference type="NCBIfam" id="TIGR00879">
    <property type="entry name" value="SP"/>
    <property type="match status" value="1"/>
</dbReference>
<keyword evidence="4 10" id="KW-0812">Transmembrane</keyword>
<feature type="transmembrane region" description="Helical" evidence="10">
    <location>
        <begin position="190"/>
        <end position="211"/>
    </location>
</feature>
<evidence type="ECO:0000256" key="6">
    <source>
        <dbReference type="ARBA" id="ARBA00023136"/>
    </source>
</evidence>
<evidence type="ECO:0000256" key="4">
    <source>
        <dbReference type="ARBA" id="ARBA00022692"/>
    </source>
</evidence>
<dbReference type="PROSITE" id="PS50850">
    <property type="entry name" value="MFS"/>
    <property type="match status" value="1"/>
</dbReference>
<evidence type="ECO:0000259" key="11">
    <source>
        <dbReference type="PROSITE" id="PS50850"/>
    </source>
</evidence>
<feature type="region of interest" description="Disordered" evidence="9">
    <location>
        <begin position="504"/>
        <end position="525"/>
    </location>
</feature>
<dbReference type="AlphaFoldDB" id="R9AHP1"/>
<feature type="transmembrane region" description="Helical" evidence="10">
    <location>
        <begin position="99"/>
        <end position="118"/>
    </location>
</feature>
<dbReference type="InterPro" id="IPR036259">
    <property type="entry name" value="MFS_trans_sf"/>
</dbReference>
<dbReference type="PRINTS" id="PR00171">
    <property type="entry name" value="SUGRTRNSPORT"/>
</dbReference>
<feature type="transmembrane region" description="Helical" evidence="10">
    <location>
        <begin position="442"/>
        <end position="460"/>
    </location>
</feature>
<protein>
    <submittedName>
        <fullName evidence="12">Putative glucose transporter rco-3</fullName>
    </submittedName>
</protein>
<dbReference type="KEGG" id="wic:J056_003939"/>
<comment type="subcellular location">
    <subcellularLocation>
        <location evidence="1">Membrane</location>
        <topology evidence="1">Multi-pass membrane protein</topology>
    </subcellularLocation>
</comment>
<dbReference type="GeneID" id="20376891"/>
<dbReference type="PANTHER" id="PTHR48022">
    <property type="entry name" value="PLASTIDIC GLUCOSE TRANSPORTER 4"/>
    <property type="match status" value="1"/>
</dbReference>
<dbReference type="InterPro" id="IPR050360">
    <property type="entry name" value="MFS_Sugar_Transporters"/>
</dbReference>
<feature type="transmembrane region" description="Helical" evidence="10">
    <location>
        <begin position="124"/>
        <end position="147"/>
    </location>
</feature>
<dbReference type="InterPro" id="IPR020846">
    <property type="entry name" value="MFS_dom"/>
</dbReference>
<comment type="catalytic activity">
    <reaction evidence="7">
        <text>myo-inositol(out) + H(+)(out) = myo-inositol(in) + H(+)(in)</text>
        <dbReference type="Rhea" id="RHEA:60364"/>
        <dbReference type="ChEBI" id="CHEBI:15378"/>
        <dbReference type="ChEBI" id="CHEBI:17268"/>
    </reaction>
</comment>
<proteinExistence type="inferred from homology"/>
<dbReference type="InterPro" id="IPR003663">
    <property type="entry name" value="Sugar/inositol_transpt"/>
</dbReference>
<feature type="transmembrane region" description="Helical" evidence="10">
    <location>
        <begin position="20"/>
        <end position="36"/>
    </location>
</feature>
<feature type="transmembrane region" description="Helical" evidence="10">
    <location>
        <begin position="159"/>
        <end position="178"/>
    </location>
</feature>
<evidence type="ECO:0000256" key="8">
    <source>
        <dbReference type="RuleBase" id="RU003346"/>
    </source>
</evidence>
<dbReference type="OMA" id="TIAAMIC"/>
<keyword evidence="13" id="KW-1185">Reference proteome</keyword>
<evidence type="ECO:0000313" key="12">
    <source>
        <dbReference type="EMBL" id="EOR01703.1"/>
    </source>
</evidence>
<feature type="transmembrane region" description="Helical" evidence="10">
    <location>
        <begin position="281"/>
        <end position="305"/>
    </location>
</feature>
<feature type="transmembrane region" description="Helical" evidence="10">
    <location>
        <begin position="317"/>
        <end position="339"/>
    </location>
</feature>
<evidence type="ECO:0000256" key="10">
    <source>
        <dbReference type="SAM" id="Phobius"/>
    </source>
</evidence>
<comment type="similarity">
    <text evidence="2 8">Belongs to the major facilitator superfamily. Sugar transporter (TC 2.A.1.1) family.</text>
</comment>
<dbReference type="HOGENOM" id="CLU_001265_30_1_1"/>
<feature type="transmembrane region" description="Helical" evidence="10">
    <location>
        <begin position="378"/>
        <end position="395"/>
    </location>
</feature>
<evidence type="ECO:0000256" key="9">
    <source>
        <dbReference type="SAM" id="MobiDB-lite"/>
    </source>
</evidence>
<dbReference type="SUPFAM" id="SSF103473">
    <property type="entry name" value="MFS general substrate transporter"/>
    <property type="match status" value="1"/>
</dbReference>
<keyword evidence="6 10" id="KW-0472">Membrane</keyword>
<feature type="transmembrane region" description="Helical" evidence="10">
    <location>
        <begin position="346"/>
        <end position="366"/>
    </location>
</feature>
<evidence type="ECO:0000256" key="2">
    <source>
        <dbReference type="ARBA" id="ARBA00010992"/>
    </source>
</evidence>
<name>R9AHP1_WALI9</name>
<dbReference type="PANTHER" id="PTHR48022:SF77">
    <property type="entry name" value="MAJOR FACILITATOR SUPERFAMILY (MFS) PROFILE DOMAIN-CONTAINING PROTEIN"/>
    <property type="match status" value="1"/>
</dbReference>
<gene>
    <name evidence="12" type="ORF">J056_003939</name>
</gene>
<feature type="transmembrane region" description="Helical" evidence="10">
    <location>
        <begin position="407"/>
        <end position="430"/>
    </location>
</feature>
<evidence type="ECO:0000256" key="5">
    <source>
        <dbReference type="ARBA" id="ARBA00022989"/>
    </source>
</evidence>
<dbReference type="FunFam" id="1.20.1250.20:FF:000078">
    <property type="entry name" value="MFS maltose transporter, putative"/>
    <property type="match status" value="1"/>
</dbReference>
<sequence length="525" mass="58075">MRDLSYIFKEGLLSPKYRTPLFYASIAVFGAVLYGYDGTYFTSVLATRQFKHDYGACNVEGECKISSSDESIFTSIVFVGEFVGALSSAPIGDYFGRKGCFITACAMGIIGTILQSVMVGNHPIFIVGRMILGICVGIMSNATPLYLSEVVPTEIRAAVVGSWQCLLALGQVIGSGVGLGSKSRNDTGAYRIPICLNLIFVFIILAGQFIIPESPRWLVTRDKTEKAEKALWKIHGARPDAQACVDDEMRQYNQTKDDELQSSGKDATWASVFAADNRKKLFVVCGVLICQQISGIQIVFSYITVIAQDLELGSDPFVVTIGVTVVELGGVICSFFIVNRYGRRPLLMYTGMIMAVFLLIMGFMGVGNYTTPSKSDTFNKVVLAMAWGPLAWVCASELSGGRVKNKIMSLGTGCFWISAFVVTFTLPYLYDEEYAGIKSMVSLIYGFLCSLTVVFVYFCIPETRGRSLEEIIYMFDKMVPTRHWDEFDTTHIFAVDEKGQRFGGEEMEHVENNENEHKLEKKESA</sequence>
<keyword evidence="5 10" id="KW-1133">Transmembrane helix</keyword>
<dbReference type="Gene3D" id="1.20.1250.20">
    <property type="entry name" value="MFS general substrate transporter like domains"/>
    <property type="match status" value="1"/>
</dbReference>
<dbReference type="PROSITE" id="PS00217">
    <property type="entry name" value="SUGAR_TRANSPORT_2"/>
    <property type="match status" value="1"/>
</dbReference>
<dbReference type="RefSeq" id="XP_009267423.1">
    <property type="nucleotide sequence ID" value="XM_009269148.1"/>
</dbReference>
<accession>R9AHP1</accession>